<dbReference type="SUPFAM" id="SSF46689">
    <property type="entry name" value="Homeodomain-like"/>
    <property type="match status" value="1"/>
</dbReference>
<keyword evidence="1 2" id="KW-0238">DNA-binding</keyword>
<evidence type="ECO:0000259" key="3">
    <source>
        <dbReference type="PROSITE" id="PS50977"/>
    </source>
</evidence>
<protein>
    <recommendedName>
        <fullName evidence="3">HTH tetR-type domain-containing protein</fullName>
    </recommendedName>
</protein>
<dbReference type="PANTHER" id="PTHR43479">
    <property type="entry name" value="ACREF/ENVCD OPERON REPRESSOR-RELATED"/>
    <property type="match status" value="1"/>
</dbReference>
<dbReference type="Pfam" id="PF13972">
    <property type="entry name" value="TetR"/>
    <property type="match status" value="1"/>
</dbReference>
<dbReference type="RefSeq" id="WP_281765054.1">
    <property type="nucleotide sequence ID" value="NZ_BRVO01000002.1"/>
</dbReference>
<dbReference type="EMBL" id="BRVO01000002">
    <property type="protein sequence ID" value="GLB49417.1"/>
    <property type="molecule type" value="Genomic_DNA"/>
</dbReference>
<feature type="DNA-binding region" description="H-T-H motif" evidence="2">
    <location>
        <begin position="24"/>
        <end position="43"/>
    </location>
</feature>
<evidence type="ECO:0000313" key="4">
    <source>
        <dbReference type="EMBL" id="GLB49417.1"/>
    </source>
</evidence>
<organism evidence="4 5">
    <name type="scientific">Neptunitalea lumnitzerae</name>
    <dbReference type="NCBI Taxonomy" id="2965509"/>
    <lineage>
        <taxon>Bacteria</taxon>
        <taxon>Pseudomonadati</taxon>
        <taxon>Bacteroidota</taxon>
        <taxon>Flavobacteriia</taxon>
        <taxon>Flavobacteriales</taxon>
        <taxon>Flavobacteriaceae</taxon>
        <taxon>Neptunitalea</taxon>
    </lineage>
</organism>
<dbReference type="PANTHER" id="PTHR43479:SF12">
    <property type="entry name" value="TRANSCRIPTIONAL REGULATORY PROTEIN"/>
    <property type="match status" value="1"/>
</dbReference>
<sequence>MTTKDKILNCALQLYNEQGPNKITSRHIATELGMSPGNLHYHFKHTDDIIIQLFNQLADSFDELISELEQSKVDLNYLMNFTNKSFDLVYTYRFIFLSFVELGRRIPAIQQFYQEINERRLHEFKTIFKNFQKKKIFRQDIPSHVLDLLVNQIFIVGDFWPSNNDLTLKLEQVAAKKYYSKIFLNMFYPYFEPSIQVQYQSQLGFSE</sequence>
<evidence type="ECO:0000256" key="1">
    <source>
        <dbReference type="ARBA" id="ARBA00023125"/>
    </source>
</evidence>
<evidence type="ECO:0000313" key="5">
    <source>
        <dbReference type="Proteomes" id="UP001143543"/>
    </source>
</evidence>
<dbReference type="Proteomes" id="UP001143543">
    <property type="component" value="Unassembled WGS sequence"/>
</dbReference>
<accession>A0ABQ5MJB4</accession>
<dbReference type="Pfam" id="PF00440">
    <property type="entry name" value="TetR_N"/>
    <property type="match status" value="1"/>
</dbReference>
<feature type="domain" description="HTH tetR-type" evidence="3">
    <location>
        <begin position="1"/>
        <end position="61"/>
    </location>
</feature>
<gene>
    <name evidence="4" type="ORF">Y10_17850</name>
</gene>
<proteinExistence type="predicted"/>
<dbReference type="Gene3D" id="1.10.357.10">
    <property type="entry name" value="Tetracycline Repressor, domain 2"/>
    <property type="match status" value="1"/>
</dbReference>
<dbReference type="InterPro" id="IPR009057">
    <property type="entry name" value="Homeodomain-like_sf"/>
</dbReference>
<keyword evidence="5" id="KW-1185">Reference proteome</keyword>
<name>A0ABQ5MJB4_9FLAO</name>
<dbReference type="InterPro" id="IPR001647">
    <property type="entry name" value="HTH_TetR"/>
</dbReference>
<reference evidence="4" key="1">
    <citation type="submission" date="2022-07" db="EMBL/GenBank/DDBJ databases">
        <title>Taxonomy of Novel Oxalotrophic and Methylotrophic Bacteria.</title>
        <authorList>
            <person name="Sahin N."/>
            <person name="Tani A."/>
        </authorList>
    </citation>
    <scope>NUCLEOTIDE SEQUENCE</scope>
    <source>
        <strain evidence="4">Y10</strain>
    </source>
</reference>
<dbReference type="PRINTS" id="PR00455">
    <property type="entry name" value="HTHTETR"/>
</dbReference>
<comment type="caution">
    <text evidence="4">The sequence shown here is derived from an EMBL/GenBank/DDBJ whole genome shotgun (WGS) entry which is preliminary data.</text>
</comment>
<dbReference type="InterPro" id="IPR050624">
    <property type="entry name" value="HTH-type_Tx_Regulator"/>
</dbReference>
<dbReference type="InterPro" id="IPR025722">
    <property type="entry name" value="TetR"/>
</dbReference>
<dbReference type="PROSITE" id="PS50977">
    <property type="entry name" value="HTH_TETR_2"/>
    <property type="match status" value="1"/>
</dbReference>
<evidence type="ECO:0000256" key="2">
    <source>
        <dbReference type="PROSITE-ProRule" id="PRU00335"/>
    </source>
</evidence>